<sequence length="200" mass="23240">MKGRREISSIRQNQNDVLKDYWMKFNKICNDYPLHGIVGGILLQYFYKGLMLISRTIVDGACGGSLLDKTVNEAREILDALANGTYSSREERKLEFKVPTNKREEEANPTSPLKTTEEAFNFQVLSRLSKKKNNITEIIKDHIQLLIDVRGQHEKILEDREHVLKRDETNLEAFEEVNKLFKLKHKLLKRFIEAHCLPKG</sequence>
<dbReference type="OrthoDB" id="986409at2759"/>
<evidence type="ECO:0000313" key="2">
    <source>
        <dbReference type="Proteomes" id="UP000187203"/>
    </source>
</evidence>
<proteinExistence type="predicted"/>
<keyword evidence="2" id="KW-1185">Reference proteome</keyword>
<gene>
    <name evidence="1" type="ORF">COLO4_20057</name>
</gene>
<dbReference type="STRING" id="93759.A0A1R3J1W5"/>
<accession>A0A1R3J1W5</accession>
<dbReference type="EMBL" id="AWUE01016979">
    <property type="protein sequence ID" value="OMO88824.1"/>
    <property type="molecule type" value="Genomic_DNA"/>
</dbReference>
<dbReference type="Proteomes" id="UP000187203">
    <property type="component" value="Unassembled WGS sequence"/>
</dbReference>
<evidence type="ECO:0000313" key="1">
    <source>
        <dbReference type="EMBL" id="OMO88824.1"/>
    </source>
</evidence>
<comment type="caution">
    <text evidence="1">The sequence shown here is derived from an EMBL/GenBank/DDBJ whole genome shotgun (WGS) entry which is preliminary data.</text>
</comment>
<name>A0A1R3J1W5_9ROSI</name>
<organism evidence="1 2">
    <name type="scientific">Corchorus olitorius</name>
    <dbReference type="NCBI Taxonomy" id="93759"/>
    <lineage>
        <taxon>Eukaryota</taxon>
        <taxon>Viridiplantae</taxon>
        <taxon>Streptophyta</taxon>
        <taxon>Embryophyta</taxon>
        <taxon>Tracheophyta</taxon>
        <taxon>Spermatophyta</taxon>
        <taxon>Magnoliopsida</taxon>
        <taxon>eudicotyledons</taxon>
        <taxon>Gunneridae</taxon>
        <taxon>Pentapetalae</taxon>
        <taxon>rosids</taxon>
        <taxon>malvids</taxon>
        <taxon>Malvales</taxon>
        <taxon>Malvaceae</taxon>
        <taxon>Grewioideae</taxon>
        <taxon>Apeibeae</taxon>
        <taxon>Corchorus</taxon>
    </lineage>
</organism>
<reference evidence="2" key="1">
    <citation type="submission" date="2013-09" db="EMBL/GenBank/DDBJ databases">
        <title>Corchorus olitorius genome sequencing.</title>
        <authorList>
            <person name="Alam M."/>
            <person name="Haque M.S."/>
            <person name="Islam M.S."/>
            <person name="Emdad E.M."/>
            <person name="Islam M.M."/>
            <person name="Ahmed B."/>
            <person name="Halim A."/>
            <person name="Hossen Q.M.M."/>
            <person name="Hossain M.Z."/>
            <person name="Ahmed R."/>
            <person name="Khan M.M."/>
            <person name="Islam R."/>
            <person name="Rashid M.M."/>
            <person name="Khan S.A."/>
            <person name="Rahman M.S."/>
            <person name="Alam M."/>
            <person name="Yahiya A.S."/>
            <person name="Khan M.S."/>
            <person name="Azam M.S."/>
            <person name="Haque T."/>
            <person name="Lashkar M.Z.H."/>
            <person name="Akhand A.I."/>
            <person name="Morshed G."/>
            <person name="Roy S."/>
            <person name="Uddin K.S."/>
            <person name="Rabeya T."/>
            <person name="Hossain A.S."/>
            <person name="Chowdhury A."/>
            <person name="Snigdha A.R."/>
            <person name="Mortoza M.S."/>
            <person name="Matin S.A."/>
            <person name="Hoque S.M.E."/>
            <person name="Islam M.K."/>
            <person name="Roy D.K."/>
            <person name="Haider R."/>
            <person name="Moosa M.M."/>
            <person name="Elias S.M."/>
            <person name="Hasan A.M."/>
            <person name="Jahan S."/>
            <person name="Shafiuddin M."/>
            <person name="Mahmood N."/>
            <person name="Shommy N.S."/>
        </authorList>
    </citation>
    <scope>NUCLEOTIDE SEQUENCE [LARGE SCALE GENOMIC DNA]</scope>
    <source>
        <strain evidence="2">cv. O-4</strain>
    </source>
</reference>
<dbReference type="AlphaFoldDB" id="A0A1R3J1W5"/>
<evidence type="ECO:0008006" key="3">
    <source>
        <dbReference type="Google" id="ProtNLM"/>
    </source>
</evidence>
<protein>
    <recommendedName>
        <fullName evidence="3">Retrotransposon gag protein</fullName>
    </recommendedName>
</protein>